<dbReference type="PANTHER" id="PTHR43611">
    <property type="entry name" value="ALPHA-D-GLUCOSE 1-PHOSPHATE PHOSPHATASE"/>
    <property type="match status" value="1"/>
</dbReference>
<dbReference type="InterPro" id="IPR036412">
    <property type="entry name" value="HAD-like_sf"/>
</dbReference>
<keyword evidence="2" id="KW-1185">Reference proteome</keyword>
<gene>
    <name evidence="1" type="ORF">GCM10007100_04470</name>
</gene>
<dbReference type="NCBIfam" id="TIGR01509">
    <property type="entry name" value="HAD-SF-IA-v3"/>
    <property type="match status" value="1"/>
</dbReference>
<accession>A0A918WDZ5</accession>
<dbReference type="SFLD" id="SFLDS00003">
    <property type="entry name" value="Haloacid_Dehalogenase"/>
    <property type="match status" value="1"/>
</dbReference>
<dbReference type="InterPro" id="IPR023198">
    <property type="entry name" value="PGP-like_dom2"/>
</dbReference>
<name>A0A918WDZ5_9BACT</name>
<evidence type="ECO:0008006" key="3">
    <source>
        <dbReference type="Google" id="ProtNLM"/>
    </source>
</evidence>
<organism evidence="1 2">
    <name type="scientific">Roseibacillus persicicus</name>
    <dbReference type="NCBI Taxonomy" id="454148"/>
    <lineage>
        <taxon>Bacteria</taxon>
        <taxon>Pseudomonadati</taxon>
        <taxon>Verrucomicrobiota</taxon>
        <taxon>Verrucomicrobiia</taxon>
        <taxon>Verrucomicrobiales</taxon>
        <taxon>Verrucomicrobiaceae</taxon>
        <taxon>Roseibacillus</taxon>
    </lineage>
</organism>
<sequence>MSKKQAALVDIGNVILHIDFETSLSRLIPPELADPAGRIASLLEKKDEFERGDFTDSDFVTWASKKLQFTGTPEEFIAAWNDIFTPNLPMWDTLRDLKARGFQLILFSNTNQMHADYFLAEFAEVFDLFDGRVFSHEAGCNKPDPAIYHHAFEKYQLVPEDTLYFDDLPENISTGLQLGLKAWRYKGDSHEAMTRWLVETLD</sequence>
<dbReference type="AlphaFoldDB" id="A0A918WDZ5"/>
<dbReference type="PRINTS" id="PR00413">
    <property type="entry name" value="HADHALOGNASE"/>
</dbReference>
<proteinExistence type="predicted"/>
<dbReference type="Proteomes" id="UP000644507">
    <property type="component" value="Unassembled WGS sequence"/>
</dbReference>
<reference evidence="1" key="2">
    <citation type="submission" date="2020-09" db="EMBL/GenBank/DDBJ databases">
        <authorList>
            <person name="Sun Q."/>
            <person name="Kim S."/>
        </authorList>
    </citation>
    <scope>NUCLEOTIDE SEQUENCE</scope>
    <source>
        <strain evidence="1">KCTC 12988</strain>
    </source>
</reference>
<dbReference type="SUPFAM" id="SSF56784">
    <property type="entry name" value="HAD-like"/>
    <property type="match status" value="1"/>
</dbReference>
<evidence type="ECO:0000313" key="2">
    <source>
        <dbReference type="Proteomes" id="UP000644507"/>
    </source>
</evidence>
<comment type="caution">
    <text evidence="1">The sequence shown here is derived from an EMBL/GenBank/DDBJ whole genome shotgun (WGS) entry which is preliminary data.</text>
</comment>
<protein>
    <recommendedName>
        <fullName evidence="3">Hydrolase of the HAD superfamily</fullName>
    </recommendedName>
</protein>
<dbReference type="RefSeq" id="WP_189566933.1">
    <property type="nucleotide sequence ID" value="NZ_BMXI01000001.1"/>
</dbReference>
<dbReference type="Gene3D" id="1.10.150.240">
    <property type="entry name" value="Putative phosphatase, domain 2"/>
    <property type="match status" value="1"/>
</dbReference>
<dbReference type="SFLD" id="SFLDG01129">
    <property type="entry name" value="C1.5:_HAD__Beta-PGM__Phosphata"/>
    <property type="match status" value="1"/>
</dbReference>
<reference evidence="1" key="1">
    <citation type="journal article" date="2014" name="Int. J. Syst. Evol. Microbiol.">
        <title>Complete genome sequence of Corynebacterium casei LMG S-19264T (=DSM 44701T), isolated from a smear-ripened cheese.</title>
        <authorList>
            <consortium name="US DOE Joint Genome Institute (JGI-PGF)"/>
            <person name="Walter F."/>
            <person name="Albersmeier A."/>
            <person name="Kalinowski J."/>
            <person name="Ruckert C."/>
        </authorList>
    </citation>
    <scope>NUCLEOTIDE SEQUENCE</scope>
    <source>
        <strain evidence="1">KCTC 12988</strain>
    </source>
</reference>
<dbReference type="Gene3D" id="3.40.50.1000">
    <property type="entry name" value="HAD superfamily/HAD-like"/>
    <property type="match status" value="1"/>
</dbReference>
<evidence type="ECO:0000313" key="1">
    <source>
        <dbReference type="EMBL" id="GHC42544.1"/>
    </source>
</evidence>
<dbReference type="CDD" id="cd02603">
    <property type="entry name" value="HAD_sEH-N_like"/>
    <property type="match status" value="1"/>
</dbReference>
<dbReference type="InterPro" id="IPR006439">
    <property type="entry name" value="HAD-SF_hydro_IA"/>
</dbReference>
<dbReference type="EMBL" id="BMXI01000001">
    <property type="protein sequence ID" value="GHC42544.1"/>
    <property type="molecule type" value="Genomic_DNA"/>
</dbReference>
<dbReference type="Pfam" id="PF00702">
    <property type="entry name" value="Hydrolase"/>
    <property type="match status" value="1"/>
</dbReference>
<dbReference type="PANTHER" id="PTHR43611:SF3">
    <property type="entry name" value="FLAVIN MONONUCLEOTIDE HYDROLASE 1, CHLOROPLATIC"/>
    <property type="match status" value="1"/>
</dbReference>
<dbReference type="InterPro" id="IPR023214">
    <property type="entry name" value="HAD_sf"/>
</dbReference>